<dbReference type="RefSeq" id="WP_072614120.1">
    <property type="nucleotide sequence ID" value="NZ_CAXLJX010000015.1"/>
</dbReference>
<protein>
    <submittedName>
        <fullName evidence="1">Uncharacterized protein</fullName>
    </submittedName>
</protein>
<dbReference type="Proteomes" id="UP000469952">
    <property type="component" value="Unassembled WGS sequence"/>
</dbReference>
<name>A0A843Z3H4_LEUME</name>
<sequence>MQMVVTLPEPYQPRNDFEHDYFEGKEAVPFHEKCLYVYALNNTDEADFMWMTYEELQKECYFVYVVKVGTKEVVCAGEALGTCLEKNCLNGVYKGILTPYSTYGEEAIKELEWK</sequence>
<comment type="caution">
    <text evidence="1">The sequence shown here is derived from an EMBL/GenBank/DDBJ whole genome shotgun (WGS) entry which is preliminary data.</text>
</comment>
<evidence type="ECO:0000313" key="1">
    <source>
        <dbReference type="EMBL" id="MQR27268.1"/>
    </source>
</evidence>
<proteinExistence type="predicted"/>
<organism evidence="1 2">
    <name type="scientific">Leuconostoc mesenteroides</name>
    <dbReference type="NCBI Taxonomy" id="1245"/>
    <lineage>
        <taxon>Bacteria</taxon>
        <taxon>Bacillati</taxon>
        <taxon>Bacillota</taxon>
        <taxon>Bacilli</taxon>
        <taxon>Lactobacillales</taxon>
        <taxon>Lactobacillaceae</taxon>
        <taxon>Leuconostoc</taxon>
    </lineage>
</organism>
<dbReference type="AlphaFoldDB" id="A0A843Z3H4"/>
<dbReference type="EMBL" id="WIPA01000013">
    <property type="protein sequence ID" value="MQR27268.1"/>
    <property type="molecule type" value="Genomic_DNA"/>
</dbReference>
<evidence type="ECO:0000313" key="2">
    <source>
        <dbReference type="Proteomes" id="UP000469952"/>
    </source>
</evidence>
<accession>A0A843Z3H4</accession>
<gene>
    <name evidence="1" type="ORF">GFV13_08340</name>
</gene>
<reference evidence="1 2" key="1">
    <citation type="submission" date="2019-10" db="EMBL/GenBank/DDBJ databases">
        <title>WGS of Leuconostoc mesenteroides.</title>
        <authorList>
            <person name="Melo Bolivar J."/>
            <person name="Marino-Ramirez L."/>
            <person name="Villamil Diaz L.M."/>
        </authorList>
    </citation>
    <scope>NUCLEOTIDE SEQUENCE [LARGE SCALE GENOMIC DNA]</scope>
    <source>
        <strain evidence="1 2">M11</strain>
    </source>
</reference>